<keyword evidence="5" id="KW-0539">Nucleus</keyword>
<feature type="compositionally biased region" description="Acidic residues" evidence="7">
    <location>
        <begin position="895"/>
        <end position="912"/>
    </location>
</feature>
<evidence type="ECO:0000256" key="5">
    <source>
        <dbReference type="ARBA" id="ARBA00023242"/>
    </source>
</evidence>
<feature type="region of interest" description="Disordered" evidence="7">
    <location>
        <begin position="1166"/>
        <end position="1199"/>
    </location>
</feature>
<feature type="region of interest" description="Disordered" evidence="7">
    <location>
        <begin position="856"/>
        <end position="972"/>
    </location>
</feature>
<keyword evidence="2" id="KW-0597">Phosphoprotein</keyword>
<dbReference type="Proteomes" id="UP001652642">
    <property type="component" value="Chromosome 1"/>
</dbReference>
<name>A0A6J0T5Q2_9SAUR</name>
<feature type="region of interest" description="Disordered" evidence="7">
    <location>
        <begin position="1812"/>
        <end position="1887"/>
    </location>
</feature>
<dbReference type="InterPro" id="IPR049257">
    <property type="entry name" value="Gon4l/CASP8AP2_myb-like"/>
</dbReference>
<evidence type="ECO:0000256" key="7">
    <source>
        <dbReference type="SAM" id="MobiDB-lite"/>
    </source>
</evidence>
<accession>A0A6J0T5Q2</accession>
<feature type="compositionally biased region" description="Polar residues" evidence="7">
    <location>
        <begin position="146"/>
        <end position="163"/>
    </location>
</feature>
<feature type="compositionally biased region" description="Basic and acidic residues" evidence="7">
    <location>
        <begin position="1228"/>
        <end position="1245"/>
    </location>
</feature>
<dbReference type="PANTHER" id="PTHR15489:SF2">
    <property type="entry name" value="CASP8-ASSOCIATED PROTEIN 2"/>
    <property type="match status" value="1"/>
</dbReference>
<gene>
    <name evidence="9" type="primary">CASP8AP2</name>
</gene>
<feature type="compositionally biased region" description="Polar residues" evidence="7">
    <location>
        <begin position="592"/>
        <end position="613"/>
    </location>
</feature>
<dbReference type="InterPro" id="IPR039674">
    <property type="entry name" value="FLASH"/>
</dbReference>
<keyword evidence="6" id="KW-0175">Coiled coil</keyword>
<evidence type="ECO:0000256" key="6">
    <source>
        <dbReference type="SAM" id="Coils"/>
    </source>
</evidence>
<feature type="compositionally biased region" description="Basic and acidic residues" evidence="7">
    <location>
        <begin position="312"/>
        <end position="325"/>
    </location>
</feature>
<dbReference type="RefSeq" id="XP_020642663.2">
    <property type="nucleotide sequence ID" value="XM_020787004.2"/>
</dbReference>
<dbReference type="SUPFAM" id="SSF46689">
    <property type="entry name" value="Homeodomain-like"/>
    <property type="match status" value="1"/>
</dbReference>
<proteinExistence type="predicted"/>
<feature type="compositionally biased region" description="Basic and acidic residues" evidence="7">
    <location>
        <begin position="440"/>
        <end position="494"/>
    </location>
</feature>
<evidence type="ECO:0000313" key="8">
    <source>
        <dbReference type="Proteomes" id="UP001652642"/>
    </source>
</evidence>
<dbReference type="CTD" id="9994"/>
<dbReference type="InterPro" id="IPR009057">
    <property type="entry name" value="Homeodomain-like_sf"/>
</dbReference>
<evidence type="ECO:0000256" key="3">
    <source>
        <dbReference type="ARBA" id="ARBA00023015"/>
    </source>
</evidence>
<feature type="compositionally biased region" description="Basic and acidic residues" evidence="7">
    <location>
        <begin position="244"/>
        <end position="267"/>
    </location>
</feature>
<feature type="region of interest" description="Disordered" evidence="7">
    <location>
        <begin position="146"/>
        <end position="222"/>
    </location>
</feature>
<feature type="region of interest" description="Disordered" evidence="7">
    <location>
        <begin position="309"/>
        <end position="370"/>
    </location>
</feature>
<feature type="compositionally biased region" description="Basic and acidic residues" evidence="7">
    <location>
        <begin position="1177"/>
        <end position="1186"/>
    </location>
</feature>
<sequence length="1964" mass="219787">MAKSDDEMTFSNRLYGNSPCREGDESSVDIYDDLDSTPTVSISNSSEVTLSATGLNLFDEILIEEGTAKEATYKDLQAEHEKCQQQLQDFMKRLKEIQEQNSALQNENQSLKKNISALIKTARVEIKRKDDEINNLQRRLSEIASHQNTRQYFPGSTSTTRSFEGSKAKNKLKDILPDNNSKTDSRTKQAVAPALSHSYLSWNPKNKKFHSETRRTSYIPQSDPEQLYTDAAHPRLVNISGSCDEEKKKEIKNSEHNSRENNFRCESKVQQNPDGLLDAHKKLQVNSQKTDRNGQWKINKDFKLKNNLYTEKQTDKGSSDGEKRLMPKGRLLPQTGHLNEDRGKKSEDINHKDLKAQNKEENINAQKNKQYDKHLEQQRTGMLISHPEKHAIATGPQKLNKSNVEDRKMKETDGRRNKGVSNHGFQGDKVSLPPCPMSIREPKHGHSKEDDRKYEHIDSKSNRHRTEEKRKNKRGNLIEDKNSENERDSKETSQKMRGTIKMKDSAKEGKKVFLAEDNAKSVGGIEEHMPAKAGKDEEQSKSKDLKLSFMQKLNLTLSPAKKQTDKLKSGAKPTGKYDADTPSQEIALVQSVPLNSNSTKQTKTPSSLADDNPAQTKMEKITSAFENQMQIGNGVLTEAVSAELSTTSFQQNIAGQYQLSEAKIEMEEVNETFVAPSLGSPMDQHTLPDSCFSDLETISSVDFDTFCVIDEINGSDSDSLMDEGQVSKCADKEVLVDPEKGNRLVPHETAAEKARILSADMSETNPKVHNSQPSFSDHGNLPEALCDQGLKPTFEPRDTNPVLTEDENSILSVDLNQMRCIPKAISPLNSPMRPLPRVLRTESLYEGPVKGYNTESTIVCPGRSQSGEINKENQKPLHTDHPVLEESHLSMSSNELEEGEIVSDDGEAETEQNTEYSKTIKRKSSDRSDLSNSTSNHKAKSTSSGEDSGKLNSGKRSKEKPHGGTVKSSKEMKKNKAVSIDCLEKIVQIIIEPSTAHEFMNMMRAIRKQIRRNYMKFKIHFPVQHFHRIIDSAVLNFTSLVKYLDFSKMTKSNGTLKLDLCEVIESKLNQIKKNSAIEYLFKQQESDMKKKLWKLVDEQLDHLFDKIKKILLKLCNLKNFGNECSERKLDKRMNAGPKCLVNHKTDRQKSKKPILNVITKKPEDCTLSKPTAGSQLSKRDHCDINKPHTHKNTTTKSKCSYTDNAKYSETNTGLLKERSIENTSLKAGKYEKEESQMVGDPHKSDISSGPLTEQQMSGLTFNLVNDAQMGEMFKSLLQGSDLSEKNVDFIDEHQWEFRTPVKHTPEDQSCEDDTVYEAEESVPKNSHIESRVLDGIKWPTVSPERDSTFLARLHMPVDPDILDESCMFEIPTDQALKKGEICISEKPKSLVSSILLEDLAVSLTIPSPLKSDAHLSFLKPDVLGSVPEDVLSAHFSEDAHLEEEDVSEQDIHLALESDNSSSKSSCSSSWATMPTAPGFQYCPNLPMQAVIMEKSNDHFIVKIRRAAPSTSPNLDQSTDEPLASLAENGSNEIMSEEKCDTSDSKSIALEDKMTTENSVNIVDSEDGNHTGEKQVSGSPEFVKEISVYLENGQESVQSKPSVPNDVIVSKETWCSKSRPCNMFELLKEPYSNSGEIEDHYLLGSHQGLHSDAGQEITSDLQDPSKELKGSLKESSSKTSQHEETPEMFKLPEMHTVKVLGGESVLSAKECSTISPVAVPLAEELSSKSHCHFDICIDMTDDTPMENEVDSWNLTGQSAVNDIPRSLYKDKKELKAEVYGEAFHISEQAGNLIGLPDKPEICGNAEIKTLTNNSGQGCEENLDKESKKRKKETEETASVKRQKKESNPLACKKNSKSNKKSQEITSVGKSASDKKAASTRDKDAPLSTLSKSASNLCAKNIIKKKGEVVISWTRNDDREILLECQKKGPSEKTFASVATRLNKNPAQVEERFRQLVKLFKMSNCS</sequence>
<keyword evidence="1" id="KW-0678">Repressor</keyword>
<feature type="region of interest" description="Disordered" evidence="7">
    <location>
        <begin position="556"/>
        <end position="613"/>
    </location>
</feature>
<evidence type="ECO:0000256" key="2">
    <source>
        <dbReference type="ARBA" id="ARBA00022553"/>
    </source>
</evidence>
<evidence type="ECO:0000256" key="4">
    <source>
        <dbReference type="ARBA" id="ARBA00023163"/>
    </source>
</evidence>
<feature type="compositionally biased region" description="Basic and acidic residues" evidence="7">
    <location>
        <begin position="869"/>
        <end position="888"/>
    </location>
</feature>
<dbReference type="OrthoDB" id="1938039at2759"/>
<dbReference type="GO" id="GO:0008625">
    <property type="term" value="P:extrinsic apoptotic signaling pathway via death domain receptors"/>
    <property type="evidence" value="ECO:0007669"/>
    <property type="project" value="UniProtKB-ARBA"/>
</dbReference>
<dbReference type="GO" id="GO:0016605">
    <property type="term" value="C:PML body"/>
    <property type="evidence" value="ECO:0007669"/>
    <property type="project" value="UniProtKB-SubCell"/>
</dbReference>
<keyword evidence="8" id="KW-1185">Reference proteome</keyword>
<reference evidence="8" key="1">
    <citation type="submission" date="2025-05" db="UniProtKB">
        <authorList>
            <consortium name="RefSeq"/>
        </authorList>
    </citation>
    <scope>NUCLEOTIDE SEQUENCE [LARGE SCALE GENOMIC DNA]</scope>
</reference>
<keyword evidence="3" id="KW-0805">Transcription regulation</keyword>
<dbReference type="GO" id="GO:0005739">
    <property type="term" value="C:mitochondrion"/>
    <property type="evidence" value="ECO:0007669"/>
    <property type="project" value="UniProtKB-SubCell"/>
</dbReference>
<dbReference type="Gene3D" id="1.10.10.60">
    <property type="entry name" value="Homeodomain-like"/>
    <property type="match status" value="1"/>
</dbReference>
<feature type="region of interest" description="Disordered" evidence="7">
    <location>
        <begin position="1225"/>
        <end position="1250"/>
    </location>
</feature>
<dbReference type="GO" id="GO:0036337">
    <property type="term" value="P:Fas signaling pathway"/>
    <property type="evidence" value="ECO:0007669"/>
    <property type="project" value="TreeGrafter"/>
</dbReference>
<feature type="region of interest" description="Disordered" evidence="7">
    <location>
        <begin position="1664"/>
        <end position="1686"/>
    </location>
</feature>
<feature type="compositionally biased region" description="Basic and acidic residues" evidence="7">
    <location>
        <begin position="1870"/>
        <end position="1883"/>
    </location>
</feature>
<feature type="compositionally biased region" description="Basic and acidic residues" evidence="7">
    <location>
        <begin position="164"/>
        <end position="187"/>
    </location>
</feature>
<feature type="region of interest" description="Disordered" evidence="7">
    <location>
        <begin position="387"/>
        <end position="543"/>
    </location>
</feature>
<keyword evidence="4" id="KW-0804">Transcription</keyword>
<dbReference type="GeneID" id="110075573"/>
<dbReference type="Pfam" id="PF21227">
    <property type="entry name" value="Myb_DNA-binding_7"/>
    <property type="match status" value="1"/>
</dbReference>
<feature type="compositionally biased region" description="Polar residues" evidence="7">
    <location>
        <begin position="856"/>
        <end position="868"/>
    </location>
</feature>
<evidence type="ECO:0000313" key="9">
    <source>
        <dbReference type="RefSeq" id="XP_020642663.2"/>
    </source>
</evidence>
<feature type="compositionally biased region" description="Basic and acidic residues" evidence="7">
    <location>
        <begin position="338"/>
        <end position="362"/>
    </location>
</feature>
<feature type="region of interest" description="Disordered" evidence="7">
    <location>
        <begin position="1"/>
        <end position="26"/>
    </location>
</feature>
<feature type="compositionally biased region" description="Basic and acidic residues" evidence="7">
    <location>
        <begin position="403"/>
        <end position="416"/>
    </location>
</feature>
<dbReference type="KEGG" id="pvt:110075573"/>
<dbReference type="CDD" id="cd12202">
    <property type="entry name" value="CASP8AP2"/>
    <property type="match status" value="1"/>
</dbReference>
<feature type="compositionally biased region" description="Basic and acidic residues" evidence="7">
    <location>
        <begin position="501"/>
        <end position="543"/>
    </location>
</feature>
<organism evidence="8 9">
    <name type="scientific">Pogona vitticeps</name>
    <name type="common">central bearded dragon</name>
    <dbReference type="NCBI Taxonomy" id="103695"/>
    <lineage>
        <taxon>Eukaryota</taxon>
        <taxon>Metazoa</taxon>
        <taxon>Chordata</taxon>
        <taxon>Craniata</taxon>
        <taxon>Vertebrata</taxon>
        <taxon>Euteleostomi</taxon>
        <taxon>Lepidosauria</taxon>
        <taxon>Squamata</taxon>
        <taxon>Bifurcata</taxon>
        <taxon>Unidentata</taxon>
        <taxon>Episquamata</taxon>
        <taxon>Toxicofera</taxon>
        <taxon>Iguania</taxon>
        <taxon>Acrodonta</taxon>
        <taxon>Agamidae</taxon>
        <taxon>Amphibolurinae</taxon>
        <taxon>Pogona</taxon>
    </lineage>
</organism>
<protein>
    <submittedName>
        <fullName evidence="9">CASP8-associated protein 2 isoform X1</fullName>
    </submittedName>
</protein>
<dbReference type="PANTHER" id="PTHR15489">
    <property type="entry name" value="CASPASE 8 ASSOCIATED PROTEIN 2"/>
    <property type="match status" value="1"/>
</dbReference>
<feature type="compositionally biased region" description="Basic and acidic residues" evidence="7">
    <location>
        <begin position="1820"/>
        <end position="1837"/>
    </location>
</feature>
<reference evidence="9" key="2">
    <citation type="submission" date="2025-08" db="UniProtKB">
        <authorList>
            <consortium name="RefSeq"/>
        </authorList>
    </citation>
    <scope>IDENTIFICATION</scope>
</reference>
<feature type="region of interest" description="Disordered" evidence="7">
    <location>
        <begin position="244"/>
        <end position="270"/>
    </location>
</feature>
<evidence type="ECO:0000256" key="1">
    <source>
        <dbReference type="ARBA" id="ARBA00022491"/>
    </source>
</evidence>
<feature type="coiled-coil region" evidence="6">
    <location>
        <begin position="73"/>
        <end position="146"/>
    </location>
</feature>
<dbReference type="GO" id="GO:0003714">
    <property type="term" value="F:transcription corepressor activity"/>
    <property type="evidence" value="ECO:0007669"/>
    <property type="project" value="TreeGrafter"/>
</dbReference>